<evidence type="ECO:0000256" key="2">
    <source>
        <dbReference type="ARBA" id="ARBA00022801"/>
    </source>
</evidence>
<dbReference type="PANTHER" id="PTHR47959">
    <property type="entry name" value="ATP-DEPENDENT RNA HELICASE RHLE-RELATED"/>
    <property type="match status" value="1"/>
</dbReference>
<dbReference type="InterPro" id="IPR000629">
    <property type="entry name" value="RNA-helicase_DEAD-box_CS"/>
</dbReference>
<evidence type="ECO:0000256" key="4">
    <source>
        <dbReference type="ARBA" id="ARBA00022840"/>
    </source>
</evidence>
<feature type="short sequence motif" description="Q motif" evidence="6">
    <location>
        <begin position="4"/>
        <end position="32"/>
    </location>
</feature>
<keyword evidence="3 7" id="KW-0347">Helicase</keyword>
<evidence type="ECO:0000259" key="11">
    <source>
        <dbReference type="PROSITE" id="PS51195"/>
    </source>
</evidence>
<evidence type="ECO:0000256" key="7">
    <source>
        <dbReference type="RuleBase" id="RU000492"/>
    </source>
</evidence>
<comment type="similarity">
    <text evidence="5 7">Belongs to the DEAD box helicase family.</text>
</comment>
<dbReference type="GO" id="GO:0016787">
    <property type="term" value="F:hydrolase activity"/>
    <property type="evidence" value="ECO:0007669"/>
    <property type="project" value="UniProtKB-KW"/>
</dbReference>
<sequence>MSEKSFADLGLSQPVVGALAKHGMESPFAIQALVIEDVLEGRDVLAKSPTGSGKTIAFGAPTVDLLDPKHRAIQALVLAPTRELVSQIVEEVRPMAEARGIRVASVYGGVGFEKQIKNARAAHMVVATPGRLEDLLARNALSLADVEILVLDEADRMLDMGFRPAVDRLVKKCPDDRQTLFFSATLDGEAGRIAGEYTYEAVTHEHRPTEESRGEIEHRFRAVDRETRLPALVAELNQAELALVFVRTKRGADRLVKRLETQGIKAVAMHGNKSQNQRERALAAFESGKVNTLVATDVAARGIDVDGVSHVINFDAPDDRESYVHRIGRTGRAGRSGIGITFVEAEQAKDVGRIASALELHREFEGTGFATARPHATGGPARRNRRRRPPRKHAGSR</sequence>
<evidence type="ECO:0000256" key="1">
    <source>
        <dbReference type="ARBA" id="ARBA00022741"/>
    </source>
</evidence>
<evidence type="ECO:0000256" key="6">
    <source>
        <dbReference type="PROSITE-ProRule" id="PRU00552"/>
    </source>
</evidence>
<dbReference type="GO" id="GO:0003676">
    <property type="term" value="F:nucleic acid binding"/>
    <property type="evidence" value="ECO:0007669"/>
    <property type="project" value="InterPro"/>
</dbReference>
<keyword evidence="13" id="KW-1185">Reference proteome</keyword>
<dbReference type="EMBL" id="RBIL01000001">
    <property type="protein sequence ID" value="RKQ91605.1"/>
    <property type="molecule type" value="Genomic_DNA"/>
</dbReference>
<dbReference type="SUPFAM" id="SSF52540">
    <property type="entry name" value="P-loop containing nucleoside triphosphate hydrolases"/>
    <property type="match status" value="1"/>
</dbReference>
<feature type="domain" description="DEAD-box RNA helicase Q" evidence="11">
    <location>
        <begin position="4"/>
        <end position="32"/>
    </location>
</feature>
<dbReference type="InterPro" id="IPR027417">
    <property type="entry name" value="P-loop_NTPase"/>
</dbReference>
<reference evidence="12 13" key="1">
    <citation type="submission" date="2018-10" db="EMBL/GenBank/DDBJ databases">
        <title>Genomic Encyclopedia of Archaeal and Bacterial Type Strains, Phase II (KMG-II): from individual species to whole genera.</title>
        <authorList>
            <person name="Goeker M."/>
        </authorList>
    </citation>
    <scope>NUCLEOTIDE SEQUENCE [LARGE SCALE GENOMIC DNA]</scope>
    <source>
        <strain evidence="12 13">DSM 14954</strain>
    </source>
</reference>
<dbReference type="GO" id="GO:0005524">
    <property type="term" value="F:ATP binding"/>
    <property type="evidence" value="ECO:0007669"/>
    <property type="project" value="UniProtKB-KW"/>
</dbReference>
<comment type="caution">
    <text evidence="12">The sequence shown here is derived from an EMBL/GenBank/DDBJ whole genome shotgun (WGS) entry which is preliminary data.</text>
</comment>
<evidence type="ECO:0000313" key="13">
    <source>
        <dbReference type="Proteomes" id="UP000278962"/>
    </source>
</evidence>
<dbReference type="InterPro" id="IPR050079">
    <property type="entry name" value="DEAD_box_RNA_helicase"/>
</dbReference>
<dbReference type="RefSeq" id="WP_147447673.1">
    <property type="nucleotide sequence ID" value="NZ_RBIL01000001.1"/>
</dbReference>
<dbReference type="PROSITE" id="PS51192">
    <property type="entry name" value="HELICASE_ATP_BIND_1"/>
    <property type="match status" value="1"/>
</dbReference>
<evidence type="ECO:0000259" key="9">
    <source>
        <dbReference type="PROSITE" id="PS51192"/>
    </source>
</evidence>
<dbReference type="InterPro" id="IPR001650">
    <property type="entry name" value="Helicase_C-like"/>
</dbReference>
<dbReference type="GO" id="GO:0005829">
    <property type="term" value="C:cytosol"/>
    <property type="evidence" value="ECO:0007669"/>
    <property type="project" value="TreeGrafter"/>
</dbReference>
<dbReference type="SMART" id="SM00490">
    <property type="entry name" value="HELICc"/>
    <property type="match status" value="1"/>
</dbReference>
<accession>A0A660LBK5</accession>
<protein>
    <submittedName>
        <fullName evidence="12">Superfamily II DNA/RNA helicase</fullName>
    </submittedName>
</protein>
<dbReference type="Pfam" id="PF00271">
    <property type="entry name" value="Helicase_C"/>
    <property type="match status" value="1"/>
</dbReference>
<dbReference type="CDD" id="cd00268">
    <property type="entry name" value="DEADc"/>
    <property type="match status" value="1"/>
</dbReference>
<feature type="compositionally biased region" description="Basic residues" evidence="8">
    <location>
        <begin position="382"/>
        <end position="397"/>
    </location>
</feature>
<dbReference type="Pfam" id="PF00270">
    <property type="entry name" value="DEAD"/>
    <property type="match status" value="1"/>
</dbReference>
<dbReference type="GO" id="GO:0003724">
    <property type="term" value="F:RNA helicase activity"/>
    <property type="evidence" value="ECO:0007669"/>
    <property type="project" value="InterPro"/>
</dbReference>
<dbReference type="OrthoDB" id="9805696at2"/>
<dbReference type="Proteomes" id="UP000278962">
    <property type="component" value="Unassembled WGS sequence"/>
</dbReference>
<feature type="domain" description="Helicase ATP-binding" evidence="9">
    <location>
        <begin position="35"/>
        <end position="204"/>
    </location>
</feature>
<dbReference type="InterPro" id="IPR011545">
    <property type="entry name" value="DEAD/DEAH_box_helicase_dom"/>
</dbReference>
<dbReference type="PROSITE" id="PS00039">
    <property type="entry name" value="DEAD_ATP_HELICASE"/>
    <property type="match status" value="1"/>
</dbReference>
<keyword evidence="4 7" id="KW-0067">ATP-binding</keyword>
<organism evidence="12 13">
    <name type="scientific">Solirubrobacter pauli</name>
    <dbReference type="NCBI Taxonomy" id="166793"/>
    <lineage>
        <taxon>Bacteria</taxon>
        <taxon>Bacillati</taxon>
        <taxon>Actinomycetota</taxon>
        <taxon>Thermoleophilia</taxon>
        <taxon>Solirubrobacterales</taxon>
        <taxon>Solirubrobacteraceae</taxon>
        <taxon>Solirubrobacter</taxon>
    </lineage>
</organism>
<dbReference type="PANTHER" id="PTHR47959:SF13">
    <property type="entry name" value="ATP-DEPENDENT RNA HELICASE RHLE"/>
    <property type="match status" value="1"/>
</dbReference>
<proteinExistence type="inferred from homology"/>
<dbReference type="InterPro" id="IPR014014">
    <property type="entry name" value="RNA_helicase_DEAD_Q_motif"/>
</dbReference>
<dbReference type="Gene3D" id="3.40.50.300">
    <property type="entry name" value="P-loop containing nucleotide triphosphate hydrolases"/>
    <property type="match status" value="2"/>
</dbReference>
<evidence type="ECO:0000256" key="3">
    <source>
        <dbReference type="ARBA" id="ARBA00022806"/>
    </source>
</evidence>
<evidence type="ECO:0000313" key="12">
    <source>
        <dbReference type="EMBL" id="RKQ91605.1"/>
    </source>
</evidence>
<keyword evidence="2 7" id="KW-0378">Hydrolase</keyword>
<feature type="domain" description="Helicase C-terminal" evidence="10">
    <location>
        <begin position="228"/>
        <end position="375"/>
    </location>
</feature>
<dbReference type="AlphaFoldDB" id="A0A660LBK5"/>
<dbReference type="InterPro" id="IPR044742">
    <property type="entry name" value="DEAD/DEAH_RhlB"/>
</dbReference>
<name>A0A660LBK5_9ACTN</name>
<feature type="region of interest" description="Disordered" evidence="8">
    <location>
        <begin position="366"/>
        <end position="397"/>
    </location>
</feature>
<keyword evidence="1 7" id="KW-0547">Nucleotide-binding</keyword>
<evidence type="ECO:0000256" key="8">
    <source>
        <dbReference type="SAM" id="MobiDB-lite"/>
    </source>
</evidence>
<dbReference type="PROSITE" id="PS51195">
    <property type="entry name" value="Q_MOTIF"/>
    <property type="match status" value="1"/>
</dbReference>
<dbReference type="SMART" id="SM00487">
    <property type="entry name" value="DEXDc"/>
    <property type="match status" value="1"/>
</dbReference>
<evidence type="ECO:0000259" key="10">
    <source>
        <dbReference type="PROSITE" id="PS51194"/>
    </source>
</evidence>
<dbReference type="CDD" id="cd18787">
    <property type="entry name" value="SF2_C_DEAD"/>
    <property type="match status" value="1"/>
</dbReference>
<dbReference type="PROSITE" id="PS51194">
    <property type="entry name" value="HELICASE_CTER"/>
    <property type="match status" value="1"/>
</dbReference>
<dbReference type="InterPro" id="IPR014001">
    <property type="entry name" value="Helicase_ATP-bd"/>
</dbReference>
<evidence type="ECO:0000256" key="5">
    <source>
        <dbReference type="ARBA" id="ARBA00038437"/>
    </source>
</evidence>
<gene>
    <name evidence="12" type="ORF">C8N24_1428</name>
</gene>